<dbReference type="RefSeq" id="WP_087623686.1">
    <property type="nucleotide sequence ID" value="NZ_VLNT01000006.1"/>
</dbReference>
<feature type="transmembrane region" description="Helical" evidence="1">
    <location>
        <begin position="34"/>
        <end position="60"/>
    </location>
</feature>
<sequence>MSHGSSPAAWTAVITSLVGFTVGAVALIPEPNWTIFTIGCVLAVGAAPLGKIMSMAGLGIDRQKQH</sequence>
<dbReference type="Proteomes" id="UP000316988">
    <property type="component" value="Unassembled WGS sequence"/>
</dbReference>
<dbReference type="InterPro" id="IPR046550">
    <property type="entry name" value="DUF6704"/>
</dbReference>
<dbReference type="EMBL" id="VLNT01000006">
    <property type="protein sequence ID" value="TSD63105.1"/>
    <property type="molecule type" value="Genomic_DNA"/>
</dbReference>
<keyword evidence="1" id="KW-0812">Transmembrane</keyword>
<protein>
    <submittedName>
        <fullName evidence="2">Uncharacterized protein</fullName>
    </submittedName>
</protein>
<accession>A0A554S9T1</accession>
<reference evidence="2 3" key="1">
    <citation type="submission" date="2019-07" db="EMBL/GenBank/DDBJ databases">
        <authorList>
            <person name="Zhao L.H."/>
        </authorList>
    </citation>
    <scope>NUCLEOTIDE SEQUENCE [LARGE SCALE GENOMIC DNA]</scope>
    <source>
        <strain evidence="2 3">Co35</strain>
    </source>
</reference>
<name>A0A554S9T1_9ACTN</name>
<keyword evidence="1" id="KW-1133">Transmembrane helix</keyword>
<keyword evidence="3" id="KW-1185">Reference proteome</keyword>
<organism evidence="2 3">
    <name type="scientific">Aeromicrobium piscarium</name>
    <dbReference type="NCBI Taxonomy" id="2590901"/>
    <lineage>
        <taxon>Bacteria</taxon>
        <taxon>Bacillati</taxon>
        <taxon>Actinomycetota</taxon>
        <taxon>Actinomycetes</taxon>
        <taxon>Propionibacteriales</taxon>
        <taxon>Nocardioidaceae</taxon>
        <taxon>Aeromicrobium</taxon>
    </lineage>
</organism>
<evidence type="ECO:0000313" key="2">
    <source>
        <dbReference type="EMBL" id="TSD63105.1"/>
    </source>
</evidence>
<dbReference type="NCBIfam" id="NF041681">
    <property type="entry name" value="HGxxPAAW"/>
    <property type="match status" value="1"/>
</dbReference>
<dbReference type="OrthoDB" id="3872677at2"/>
<comment type="caution">
    <text evidence="2">The sequence shown here is derived from an EMBL/GenBank/DDBJ whole genome shotgun (WGS) entry which is preliminary data.</text>
</comment>
<dbReference type="AlphaFoldDB" id="A0A554S9T1"/>
<feature type="transmembrane region" description="Helical" evidence="1">
    <location>
        <begin position="7"/>
        <end position="28"/>
    </location>
</feature>
<keyword evidence="1" id="KW-0472">Membrane</keyword>
<gene>
    <name evidence="2" type="ORF">FNM00_09265</name>
</gene>
<proteinExistence type="predicted"/>
<evidence type="ECO:0000256" key="1">
    <source>
        <dbReference type="SAM" id="Phobius"/>
    </source>
</evidence>
<evidence type="ECO:0000313" key="3">
    <source>
        <dbReference type="Proteomes" id="UP000316988"/>
    </source>
</evidence>
<dbReference type="Pfam" id="PF20447">
    <property type="entry name" value="DUF6704"/>
    <property type="match status" value="1"/>
</dbReference>